<dbReference type="InterPro" id="IPR000979">
    <property type="entry name" value="Phosphodiesterase_MJ0936/Vps29"/>
</dbReference>
<evidence type="ECO:0000256" key="2">
    <source>
        <dbReference type="RuleBase" id="RU362039"/>
    </source>
</evidence>
<dbReference type="Gene3D" id="3.60.21.10">
    <property type="match status" value="1"/>
</dbReference>
<dbReference type="GO" id="GO:0016787">
    <property type="term" value="F:hydrolase activity"/>
    <property type="evidence" value="ECO:0007669"/>
    <property type="project" value="UniProtKB-UniRule"/>
</dbReference>
<dbReference type="SUPFAM" id="SSF56300">
    <property type="entry name" value="Metallo-dependent phosphatases"/>
    <property type="match status" value="1"/>
</dbReference>
<organism evidence="4 5">
    <name type="scientific">Halothermothrix orenii (strain H 168 / OCM 544 / DSM 9562)</name>
    <dbReference type="NCBI Taxonomy" id="373903"/>
    <lineage>
        <taxon>Bacteria</taxon>
        <taxon>Bacillati</taxon>
        <taxon>Bacillota</taxon>
        <taxon>Clostridia</taxon>
        <taxon>Halanaerobiales</taxon>
        <taxon>Halothermotrichaceae</taxon>
        <taxon>Halothermothrix</taxon>
    </lineage>
</organism>
<dbReference type="STRING" id="373903.Hore_08250"/>
<evidence type="ECO:0000259" key="3">
    <source>
        <dbReference type="Pfam" id="PF12850"/>
    </source>
</evidence>
<dbReference type="AlphaFoldDB" id="B8CWB3"/>
<evidence type="ECO:0000256" key="1">
    <source>
        <dbReference type="ARBA" id="ARBA00008950"/>
    </source>
</evidence>
<dbReference type="GO" id="GO:0046872">
    <property type="term" value="F:metal ion binding"/>
    <property type="evidence" value="ECO:0007669"/>
    <property type="project" value="UniProtKB-KW"/>
</dbReference>
<sequence>MKESIVVVSDTHGSLTAWKKAEGLMSRSKLVIHAGDVLYHGARNPLPDGYNTTGLIEEINKFKGSLMMVKGNVDSLVDEWVLPYPLPEYVLVEINGLRLVVYHGYQHNNEKDRIKFARRFKADILIYGHTHIPEIKNREDIILLNPGSMSLPKQKPAIPSVAVIKDNSIEIIDLDSLEIVKEMTLK</sequence>
<dbReference type="PANTHER" id="PTHR11124">
    <property type="entry name" value="VACUOLAR SORTING PROTEIN VPS29"/>
    <property type="match status" value="1"/>
</dbReference>
<dbReference type="InterPro" id="IPR041802">
    <property type="entry name" value="MPP_YfcE"/>
</dbReference>
<dbReference type="NCBIfam" id="TIGR00040">
    <property type="entry name" value="yfcE"/>
    <property type="match status" value="1"/>
</dbReference>
<dbReference type="InterPro" id="IPR024654">
    <property type="entry name" value="Calcineurin-like_PHP_lpxH"/>
</dbReference>
<dbReference type="KEGG" id="hor:Hore_08250"/>
<comment type="cofactor">
    <cofactor evidence="2">
        <name>a divalent metal cation</name>
        <dbReference type="ChEBI" id="CHEBI:60240"/>
    </cofactor>
</comment>
<dbReference type="Pfam" id="PF12850">
    <property type="entry name" value="Metallophos_2"/>
    <property type="match status" value="1"/>
</dbReference>
<name>B8CWB3_HALOH</name>
<dbReference type="NCBIfam" id="NF006988">
    <property type="entry name" value="PRK09453.1"/>
    <property type="match status" value="1"/>
</dbReference>
<evidence type="ECO:0000313" key="5">
    <source>
        <dbReference type="Proteomes" id="UP000000719"/>
    </source>
</evidence>
<dbReference type="EC" id="3.1.4.-" evidence="2"/>
<dbReference type="Proteomes" id="UP000000719">
    <property type="component" value="Chromosome"/>
</dbReference>
<dbReference type="OrthoDB" id="9800565at2"/>
<dbReference type="EMBL" id="CP001098">
    <property type="protein sequence ID" value="ACL69582.1"/>
    <property type="molecule type" value="Genomic_DNA"/>
</dbReference>
<protein>
    <recommendedName>
        <fullName evidence="2">Phosphoesterase</fullName>
        <ecNumber evidence="2">3.1.4.-</ecNumber>
    </recommendedName>
</protein>
<keyword evidence="5" id="KW-1185">Reference proteome</keyword>
<proteinExistence type="inferred from homology"/>
<dbReference type="HOGENOM" id="CLU_063749_1_1_9"/>
<dbReference type="CDD" id="cd00841">
    <property type="entry name" value="MPP_YfcE"/>
    <property type="match status" value="1"/>
</dbReference>
<keyword evidence="2" id="KW-0479">Metal-binding</keyword>
<dbReference type="RefSeq" id="WP_012635770.1">
    <property type="nucleotide sequence ID" value="NC_011899.1"/>
</dbReference>
<dbReference type="InterPro" id="IPR029052">
    <property type="entry name" value="Metallo-depent_PP-like"/>
</dbReference>
<reference evidence="4 5" key="1">
    <citation type="journal article" date="2009" name="PLoS ONE">
        <title>Genome analysis of the anaerobic thermohalophilic bacterium Halothermothrix orenii.</title>
        <authorList>
            <person name="Mavromatis K."/>
            <person name="Ivanova N."/>
            <person name="Anderson I."/>
            <person name="Lykidis A."/>
            <person name="Hooper S.D."/>
            <person name="Sun H."/>
            <person name="Kunin V."/>
            <person name="Lapidus A."/>
            <person name="Hugenholtz P."/>
            <person name="Patel B."/>
            <person name="Kyrpides N.C."/>
        </authorList>
    </citation>
    <scope>NUCLEOTIDE SEQUENCE [LARGE SCALE GENOMIC DNA]</scope>
    <source>
        <strain evidence="5">H 168 / OCM 544 / DSM 9562</strain>
    </source>
</reference>
<gene>
    <name evidence="4" type="ordered locus">Hore_08250</name>
</gene>
<evidence type="ECO:0000313" key="4">
    <source>
        <dbReference type="EMBL" id="ACL69582.1"/>
    </source>
</evidence>
<comment type="similarity">
    <text evidence="1 2">Belongs to the metallophosphoesterase superfamily. YfcE family.</text>
</comment>
<feature type="domain" description="Calcineurin-like phosphoesterase" evidence="3">
    <location>
        <begin position="5"/>
        <end position="164"/>
    </location>
</feature>
<accession>B8CWB3</accession>
<dbReference type="eggNOG" id="COG0622">
    <property type="taxonomic scope" value="Bacteria"/>
</dbReference>